<dbReference type="InterPro" id="IPR045854">
    <property type="entry name" value="NO2/SO3_Rdtase_4Fe4S_sf"/>
</dbReference>
<comment type="function">
    <text evidence="3">Catalyzes the reduction of sulfite to sulfide, a step in the biosynthesis of sulfur-containing amino acids and cofactors.</text>
</comment>
<dbReference type="FunFam" id="3.30.413.10:FF:000009">
    <property type="entry name" value="Sulfite reductase [ferredoxin]"/>
    <property type="match status" value="1"/>
</dbReference>
<dbReference type="SUPFAM" id="SSF55124">
    <property type="entry name" value="Nitrite/Sulfite reductase N-terminal domain-like"/>
    <property type="match status" value="2"/>
</dbReference>
<feature type="domain" description="Nitrite/Sulfite reductase ferredoxin-like" evidence="16">
    <location>
        <begin position="366"/>
        <end position="431"/>
    </location>
</feature>
<evidence type="ECO:0000313" key="17">
    <source>
        <dbReference type="EMBL" id="GGO92290.1"/>
    </source>
</evidence>
<feature type="domain" description="Nitrite/sulphite reductase 4Fe-4S" evidence="15">
    <location>
        <begin position="442"/>
        <end position="576"/>
    </location>
</feature>
<dbReference type="Pfam" id="PF01077">
    <property type="entry name" value="NIR_SIR"/>
    <property type="match status" value="2"/>
</dbReference>
<protein>
    <recommendedName>
        <fullName evidence="5">assimilatory sulfite reductase (ferredoxin)</fullName>
        <ecNumber evidence="5">1.8.7.1</ecNumber>
    </recommendedName>
</protein>
<keyword evidence="11" id="KW-0408">Iron</keyword>
<keyword evidence="12" id="KW-0411">Iron-sulfur</keyword>
<evidence type="ECO:0000256" key="3">
    <source>
        <dbReference type="ARBA" id="ARBA00003247"/>
    </source>
</evidence>
<dbReference type="SUPFAM" id="SSF56014">
    <property type="entry name" value="Nitrite and sulphite reductase 4Fe-4S domain-like"/>
    <property type="match status" value="2"/>
</dbReference>
<dbReference type="RefSeq" id="WP_189133313.1">
    <property type="nucleotide sequence ID" value="NZ_BMMS01000018.1"/>
</dbReference>
<dbReference type="Gene3D" id="3.90.480.20">
    <property type="match status" value="1"/>
</dbReference>
<feature type="compositionally biased region" description="Low complexity" evidence="14">
    <location>
        <begin position="7"/>
        <end position="21"/>
    </location>
</feature>
<gene>
    <name evidence="17" type="ORF">GCM10012280_42130</name>
</gene>
<dbReference type="Pfam" id="PF03460">
    <property type="entry name" value="NIR_SIR_ferr"/>
    <property type="match status" value="2"/>
</dbReference>
<comment type="cofactor">
    <cofactor evidence="2">
        <name>[4Fe-4S] cluster</name>
        <dbReference type="ChEBI" id="CHEBI:49883"/>
    </cofactor>
</comment>
<feature type="region of interest" description="Disordered" evidence="14">
    <location>
        <begin position="1"/>
        <end position="63"/>
    </location>
</feature>
<dbReference type="GO" id="GO:0051539">
    <property type="term" value="F:4 iron, 4 sulfur cluster binding"/>
    <property type="evidence" value="ECO:0007669"/>
    <property type="project" value="UniProtKB-KW"/>
</dbReference>
<dbReference type="Proteomes" id="UP000641932">
    <property type="component" value="Unassembled WGS sequence"/>
</dbReference>
<dbReference type="EMBL" id="BMMS01000018">
    <property type="protein sequence ID" value="GGO92290.1"/>
    <property type="molecule type" value="Genomic_DNA"/>
</dbReference>
<evidence type="ECO:0000256" key="12">
    <source>
        <dbReference type="ARBA" id="ARBA00023014"/>
    </source>
</evidence>
<accession>A0A917ZT97</accession>
<dbReference type="FunFam" id="3.90.480.20:FF:000002">
    <property type="entry name" value="Sulfite reductase"/>
    <property type="match status" value="1"/>
</dbReference>
<organism evidence="17 18">
    <name type="scientific">Wenjunlia tyrosinilytica</name>
    <dbReference type="NCBI Taxonomy" id="1544741"/>
    <lineage>
        <taxon>Bacteria</taxon>
        <taxon>Bacillati</taxon>
        <taxon>Actinomycetota</taxon>
        <taxon>Actinomycetes</taxon>
        <taxon>Kitasatosporales</taxon>
        <taxon>Streptomycetaceae</taxon>
        <taxon>Wenjunlia</taxon>
    </lineage>
</organism>
<feature type="domain" description="Nitrite/sulphite reductase 4Fe-4S" evidence="15">
    <location>
        <begin position="189"/>
        <end position="344"/>
    </location>
</feature>
<dbReference type="EC" id="1.8.7.1" evidence="5"/>
<keyword evidence="9" id="KW-0883">Thioether bond</keyword>
<dbReference type="GO" id="GO:0050311">
    <property type="term" value="F:sulfite reductase (ferredoxin) activity"/>
    <property type="evidence" value="ECO:0007669"/>
    <property type="project" value="UniProtKB-EC"/>
</dbReference>
<keyword evidence="6" id="KW-0004">4Fe-4S</keyword>
<dbReference type="FunFam" id="3.30.413.10:FF:000013">
    <property type="entry name" value="Sulfite reductase [ferredoxin]"/>
    <property type="match status" value="1"/>
</dbReference>
<dbReference type="GO" id="GO:0020037">
    <property type="term" value="F:heme binding"/>
    <property type="evidence" value="ECO:0007669"/>
    <property type="project" value="InterPro"/>
</dbReference>
<keyword evidence="18" id="KW-1185">Reference proteome</keyword>
<evidence type="ECO:0000256" key="2">
    <source>
        <dbReference type="ARBA" id="ARBA00001966"/>
    </source>
</evidence>
<evidence type="ECO:0000256" key="10">
    <source>
        <dbReference type="ARBA" id="ARBA00023002"/>
    </source>
</evidence>
<keyword evidence="7" id="KW-0349">Heme</keyword>
<evidence type="ECO:0000256" key="5">
    <source>
        <dbReference type="ARBA" id="ARBA00012353"/>
    </source>
</evidence>
<proteinExistence type="inferred from homology"/>
<evidence type="ECO:0000259" key="16">
    <source>
        <dbReference type="Pfam" id="PF03460"/>
    </source>
</evidence>
<comment type="caution">
    <text evidence="17">The sequence shown here is derived from an EMBL/GenBank/DDBJ whole genome shotgun (WGS) entry which is preliminary data.</text>
</comment>
<dbReference type="InterPro" id="IPR005117">
    <property type="entry name" value="NiRdtase/SiRdtase_haem-b_fer"/>
</dbReference>
<evidence type="ECO:0000256" key="1">
    <source>
        <dbReference type="ARBA" id="ARBA00001929"/>
    </source>
</evidence>
<evidence type="ECO:0000313" key="18">
    <source>
        <dbReference type="Proteomes" id="UP000641932"/>
    </source>
</evidence>
<evidence type="ECO:0000256" key="7">
    <source>
        <dbReference type="ARBA" id="ARBA00022617"/>
    </source>
</evidence>
<dbReference type="PANTHER" id="PTHR32439">
    <property type="entry name" value="FERREDOXIN--NITRITE REDUCTASE, CHLOROPLASTIC"/>
    <property type="match status" value="1"/>
</dbReference>
<evidence type="ECO:0000256" key="11">
    <source>
        <dbReference type="ARBA" id="ARBA00023004"/>
    </source>
</evidence>
<comment type="similarity">
    <text evidence="4">Belongs to the nitrite and sulfite reductase 4Fe-4S domain family.</text>
</comment>
<evidence type="ECO:0000256" key="13">
    <source>
        <dbReference type="ARBA" id="ARBA00049518"/>
    </source>
</evidence>
<dbReference type="InterPro" id="IPR006066">
    <property type="entry name" value="NO2/SO3_Rdtase_FeS/sirohaem_BS"/>
</dbReference>
<evidence type="ECO:0000256" key="4">
    <source>
        <dbReference type="ARBA" id="ARBA00010429"/>
    </source>
</evidence>
<dbReference type="GO" id="GO:0046872">
    <property type="term" value="F:metal ion binding"/>
    <property type="evidence" value="ECO:0007669"/>
    <property type="project" value="UniProtKB-KW"/>
</dbReference>
<sequence>MAATPRSSSSANAPDGASPGAGARGAGAAGGARKSRHRGEGQWAAGHLTPLNANEQTKKDDDGLNVRARIETIYAHRGFDSIDGADLRGRMRWWGLYTQRKPGIDGGKTAILEPEELDDKFFMMRVRVDGGRLTAEQLRTIGEISQEFARGTADITDRQNVQYHWIRIEDVPEIWRRLESVGLSTTEACGDTPRVILGSPVAGIAEDEIIDGTPAIDAIHSRYIGSKEFSNLPRKFKTAISGSPLLDVAHEINDIAFVGVEHPEHGPGFDLWVGGGLSTNPKIGVRLGAWVPLDEVPDVWAGVIGIFRDYGYRRLRNRARLKFLVADWGAEKFRQVLQDEYLERELIDGPAPEQPLEQWRDHVGVHRQKDGRYYVGFAPRVGRVDGATLTRIAELAAEHGSDRLRTTVEQKMIVLDVEESRIESLVAGLEALDLRVDPSPFRRGTMACTGIEFCKLAIVETKARGSSLIDELEKRLPDFDQPLTINVNGCPNACARIQVADIGLKGQLVTDSEGNQVEGYQVHLGGALGLEPGFGRKVRGLKVTAAELPDYVERVLRRFQDDREDGERFAQWAARAPEEALQ</sequence>
<evidence type="ECO:0000259" key="15">
    <source>
        <dbReference type="Pfam" id="PF01077"/>
    </source>
</evidence>
<dbReference type="InterPro" id="IPR006067">
    <property type="entry name" value="NO2/SO3_Rdtase_4Fe4S_dom"/>
</dbReference>
<comment type="catalytic activity">
    <reaction evidence="13">
        <text>hydrogen sulfide + 6 oxidized [2Fe-2S]-[ferredoxin] + 3 H2O = sulfite + 6 reduced [2Fe-2S]-[ferredoxin] + 7 H(+)</text>
        <dbReference type="Rhea" id="RHEA:23132"/>
        <dbReference type="Rhea" id="RHEA-COMP:10000"/>
        <dbReference type="Rhea" id="RHEA-COMP:10001"/>
        <dbReference type="ChEBI" id="CHEBI:15377"/>
        <dbReference type="ChEBI" id="CHEBI:15378"/>
        <dbReference type="ChEBI" id="CHEBI:17359"/>
        <dbReference type="ChEBI" id="CHEBI:29919"/>
        <dbReference type="ChEBI" id="CHEBI:33737"/>
        <dbReference type="ChEBI" id="CHEBI:33738"/>
        <dbReference type="EC" id="1.8.7.1"/>
    </reaction>
</comment>
<reference evidence="17" key="1">
    <citation type="journal article" date="2014" name="Int. J. Syst. Evol. Microbiol.">
        <title>Complete genome sequence of Corynebacterium casei LMG S-19264T (=DSM 44701T), isolated from a smear-ripened cheese.</title>
        <authorList>
            <consortium name="US DOE Joint Genome Institute (JGI-PGF)"/>
            <person name="Walter F."/>
            <person name="Albersmeier A."/>
            <person name="Kalinowski J."/>
            <person name="Ruckert C."/>
        </authorList>
    </citation>
    <scope>NUCLEOTIDE SEQUENCE</scope>
    <source>
        <strain evidence="17">CGMCC 4.7201</strain>
    </source>
</reference>
<dbReference type="InterPro" id="IPR051329">
    <property type="entry name" value="NIR_SIR_4Fe-4S"/>
</dbReference>
<dbReference type="AlphaFoldDB" id="A0A917ZT97"/>
<dbReference type="InterPro" id="IPR036136">
    <property type="entry name" value="Nit/Sulf_reduc_fer-like_dom_sf"/>
</dbReference>
<name>A0A917ZT97_9ACTN</name>
<dbReference type="PROSITE" id="PS00365">
    <property type="entry name" value="NIR_SIR"/>
    <property type="match status" value="1"/>
</dbReference>
<comment type="cofactor">
    <cofactor evidence="1">
        <name>siroheme</name>
        <dbReference type="ChEBI" id="CHEBI:60052"/>
    </cofactor>
</comment>
<keyword evidence="10" id="KW-0560">Oxidoreductase</keyword>
<reference evidence="17" key="2">
    <citation type="submission" date="2020-09" db="EMBL/GenBank/DDBJ databases">
        <authorList>
            <person name="Sun Q."/>
            <person name="Zhou Y."/>
        </authorList>
    </citation>
    <scope>NUCLEOTIDE SEQUENCE</scope>
    <source>
        <strain evidence="17">CGMCC 4.7201</strain>
    </source>
</reference>
<evidence type="ECO:0000256" key="8">
    <source>
        <dbReference type="ARBA" id="ARBA00022723"/>
    </source>
</evidence>
<evidence type="ECO:0000256" key="6">
    <source>
        <dbReference type="ARBA" id="ARBA00022485"/>
    </source>
</evidence>
<evidence type="ECO:0000256" key="9">
    <source>
        <dbReference type="ARBA" id="ARBA00022784"/>
    </source>
</evidence>
<dbReference type="Gene3D" id="3.30.413.10">
    <property type="entry name" value="Sulfite Reductase Hemoprotein, domain 1"/>
    <property type="match status" value="2"/>
</dbReference>
<dbReference type="PANTHER" id="PTHR32439:SF0">
    <property type="entry name" value="FERREDOXIN--NITRITE REDUCTASE, CHLOROPLASTIC"/>
    <property type="match status" value="1"/>
</dbReference>
<dbReference type="PRINTS" id="PR00397">
    <property type="entry name" value="SIROHAEM"/>
</dbReference>
<feature type="domain" description="Nitrite/Sulfite reductase ferredoxin-like" evidence="16">
    <location>
        <begin position="118"/>
        <end position="180"/>
    </location>
</feature>
<keyword evidence="8" id="KW-0479">Metal-binding</keyword>
<evidence type="ECO:0000256" key="14">
    <source>
        <dbReference type="SAM" id="MobiDB-lite"/>
    </source>
</evidence>